<feature type="domain" description="Enoyl reductase (ER)" evidence="3">
    <location>
        <begin position="12"/>
        <end position="325"/>
    </location>
</feature>
<dbReference type="SUPFAM" id="SSF51735">
    <property type="entry name" value="NAD(P)-binding Rossmann-fold domains"/>
    <property type="match status" value="1"/>
</dbReference>
<sequence>MTMRAAVCVRAGGPEVLEIREVPVPEVREGWSLVRVKGAGLNRSELRTRQGHSPNVRFPRVLGIECVGTVAASTAPELPEGTTVAAVMGEMGREFDGGYAEYALLPNSLLMPVTTTLAWDVLAALPETYLTAQGSLDALGVGPGGQGRLLIRGGTSSVGMAAASIAAGYGVEIAATTRRRDKVGALIGAGVDHVIVDTGEPLTAGLRAIWPEGPDHVLDLVGARTAVDSLRLVRRGGTVCVAGSLSGWAIPDFEPIAMIPSGTRLTAFHSDDIKGSAGAAVLQRIVHQVEAGVYRPNVDRVFGLDDIVAAHRYMENDQASGKVVVVP</sequence>
<evidence type="ECO:0000313" key="4">
    <source>
        <dbReference type="EMBL" id="SEH00348.1"/>
    </source>
</evidence>
<evidence type="ECO:0000259" key="3">
    <source>
        <dbReference type="SMART" id="SM00829"/>
    </source>
</evidence>
<organism evidence="4 5">
    <name type="scientific">Nonomuraea solani</name>
    <dbReference type="NCBI Taxonomy" id="1144553"/>
    <lineage>
        <taxon>Bacteria</taxon>
        <taxon>Bacillati</taxon>
        <taxon>Actinomycetota</taxon>
        <taxon>Actinomycetes</taxon>
        <taxon>Streptosporangiales</taxon>
        <taxon>Streptosporangiaceae</taxon>
        <taxon>Nonomuraea</taxon>
    </lineage>
</organism>
<keyword evidence="5" id="KW-1185">Reference proteome</keyword>
<dbReference type="InterPro" id="IPR036291">
    <property type="entry name" value="NAD(P)-bd_dom_sf"/>
</dbReference>
<keyword evidence="2" id="KW-0560">Oxidoreductase</keyword>
<dbReference type="PANTHER" id="PTHR48106">
    <property type="entry name" value="QUINONE OXIDOREDUCTASE PIG3-RELATED"/>
    <property type="match status" value="1"/>
</dbReference>
<evidence type="ECO:0000313" key="5">
    <source>
        <dbReference type="Proteomes" id="UP000236732"/>
    </source>
</evidence>
<dbReference type="PANTHER" id="PTHR48106:SF18">
    <property type="entry name" value="QUINONE OXIDOREDUCTASE PIG3"/>
    <property type="match status" value="1"/>
</dbReference>
<dbReference type="SUPFAM" id="SSF50129">
    <property type="entry name" value="GroES-like"/>
    <property type="match status" value="1"/>
</dbReference>
<proteinExistence type="predicted"/>
<protein>
    <submittedName>
        <fullName evidence="4">NADPH:quinone reductase</fullName>
    </submittedName>
</protein>
<dbReference type="AlphaFoldDB" id="A0A1H6ER68"/>
<dbReference type="InterPro" id="IPR011032">
    <property type="entry name" value="GroES-like_sf"/>
</dbReference>
<name>A0A1H6ER68_9ACTN</name>
<dbReference type="GO" id="GO:0016651">
    <property type="term" value="F:oxidoreductase activity, acting on NAD(P)H"/>
    <property type="evidence" value="ECO:0007669"/>
    <property type="project" value="TreeGrafter"/>
</dbReference>
<dbReference type="Gene3D" id="3.90.180.10">
    <property type="entry name" value="Medium-chain alcohol dehydrogenases, catalytic domain"/>
    <property type="match status" value="1"/>
</dbReference>
<dbReference type="SMART" id="SM00829">
    <property type="entry name" value="PKS_ER"/>
    <property type="match status" value="1"/>
</dbReference>
<dbReference type="InterPro" id="IPR013154">
    <property type="entry name" value="ADH-like_N"/>
</dbReference>
<reference evidence="4 5" key="1">
    <citation type="submission" date="2016-10" db="EMBL/GenBank/DDBJ databases">
        <authorList>
            <person name="de Groot N.N."/>
        </authorList>
    </citation>
    <scope>NUCLEOTIDE SEQUENCE [LARGE SCALE GENOMIC DNA]</scope>
    <source>
        <strain evidence="4 5">CGMCC 4.7037</strain>
    </source>
</reference>
<dbReference type="Pfam" id="PF13602">
    <property type="entry name" value="ADH_zinc_N_2"/>
    <property type="match status" value="1"/>
</dbReference>
<dbReference type="EMBL" id="FNVT01000016">
    <property type="protein sequence ID" value="SEH00348.1"/>
    <property type="molecule type" value="Genomic_DNA"/>
</dbReference>
<gene>
    <name evidence="4" type="ORF">SAMN05444920_11682</name>
</gene>
<dbReference type="GO" id="GO:0070402">
    <property type="term" value="F:NADPH binding"/>
    <property type="evidence" value="ECO:0007669"/>
    <property type="project" value="TreeGrafter"/>
</dbReference>
<keyword evidence="1" id="KW-0521">NADP</keyword>
<accession>A0A1H6ER68</accession>
<evidence type="ECO:0000256" key="1">
    <source>
        <dbReference type="ARBA" id="ARBA00022857"/>
    </source>
</evidence>
<dbReference type="Proteomes" id="UP000236732">
    <property type="component" value="Unassembled WGS sequence"/>
</dbReference>
<dbReference type="Pfam" id="PF08240">
    <property type="entry name" value="ADH_N"/>
    <property type="match status" value="1"/>
</dbReference>
<evidence type="ECO:0000256" key="2">
    <source>
        <dbReference type="ARBA" id="ARBA00023002"/>
    </source>
</evidence>
<dbReference type="Gene3D" id="3.40.50.720">
    <property type="entry name" value="NAD(P)-binding Rossmann-like Domain"/>
    <property type="match status" value="1"/>
</dbReference>
<dbReference type="InterPro" id="IPR020843">
    <property type="entry name" value="ER"/>
</dbReference>